<dbReference type="AlphaFoldDB" id="A0A7G9LAX3"/>
<sequence length="408" mass="48375">MKTKIAFYCAHSFGLYDILPLFKSYNSNDYDVYIITNKKYYPIIKEEFVIEEDKILLITDYTSRIGVHFTDWFKLLCVNENFSEFYKQRKKIKFSGLKQKVSNSFKLFNLKNSEVNKMYSKIIQLLYKLSLIKTFPINFDKVYVVTKIFNPYLITPFEDKTHLIIESWDHPAKEPILINPFVVETWNKSLEQELKQYQFYKNTIKGKPLKFRYIEEYNKNYDEKILNKEELEDILFLKNNDVAIYPMCTSSSYFAFSEELRFVKDLALKLQREDVQLYIRPYPLAPYKDVLALQEIQNVKVGVGNKITDGLEVFSKAHMLHKYLIIKYAKYVINLGTTFVFDAALVESACKIIQIKIDMNTYGDLGKYSRGVHITKYLHTKDAFEFKSLEVNMANLSYKEYLINWLNH</sequence>
<reference evidence="1 2" key="1">
    <citation type="submission" date="2020-08" db="EMBL/GenBank/DDBJ databases">
        <title>Polaribacter sp. L12M9 isolated from gut of the Korean scallop.</title>
        <authorList>
            <person name="Jeong Y.S."/>
        </authorList>
    </citation>
    <scope>NUCLEOTIDE SEQUENCE [LARGE SCALE GENOMIC DNA]</scope>
    <source>
        <strain evidence="1 2">L12M9</strain>
    </source>
</reference>
<keyword evidence="2" id="KW-1185">Reference proteome</keyword>
<evidence type="ECO:0000313" key="1">
    <source>
        <dbReference type="EMBL" id="QNM85772.1"/>
    </source>
</evidence>
<gene>
    <name evidence="1" type="ORF">H9W90_01230</name>
</gene>
<name>A0A7G9LAX3_9FLAO</name>
<organism evidence="1 2">
    <name type="scientific">Polaribacter pectinis</name>
    <dbReference type="NCBI Taxonomy" id="2738844"/>
    <lineage>
        <taxon>Bacteria</taxon>
        <taxon>Pseudomonadati</taxon>
        <taxon>Bacteroidota</taxon>
        <taxon>Flavobacteriia</taxon>
        <taxon>Flavobacteriales</taxon>
        <taxon>Flavobacteriaceae</taxon>
    </lineage>
</organism>
<dbReference type="RefSeq" id="WP_187482674.1">
    <property type="nucleotide sequence ID" value="NZ_CP060695.1"/>
</dbReference>
<accession>A0A7G9LAX3</accession>
<dbReference type="Proteomes" id="UP000515808">
    <property type="component" value="Chromosome"/>
</dbReference>
<protein>
    <submittedName>
        <fullName evidence="1">Uncharacterized protein</fullName>
    </submittedName>
</protein>
<dbReference type="KEGG" id="ppec:H9W90_01230"/>
<evidence type="ECO:0000313" key="2">
    <source>
        <dbReference type="Proteomes" id="UP000515808"/>
    </source>
</evidence>
<dbReference type="EMBL" id="CP060695">
    <property type="protein sequence ID" value="QNM85772.1"/>
    <property type="molecule type" value="Genomic_DNA"/>
</dbReference>
<proteinExistence type="predicted"/>